<protein>
    <submittedName>
        <fullName evidence="1">Putative hydrolase of the HAD superfamily</fullName>
    </submittedName>
</protein>
<reference evidence="1 2" key="1">
    <citation type="submission" date="2020-08" db="EMBL/GenBank/DDBJ databases">
        <title>Genomic Encyclopedia of Type Strains, Phase IV (KMG-IV): sequencing the most valuable type-strain genomes for metagenomic binning, comparative biology and taxonomic classification.</title>
        <authorList>
            <person name="Goeker M."/>
        </authorList>
    </citation>
    <scope>NUCLEOTIDE SEQUENCE [LARGE SCALE GENOMIC DNA]</scope>
    <source>
        <strain evidence="1 2">DSM 12252</strain>
    </source>
</reference>
<keyword evidence="1" id="KW-0378">Hydrolase</keyword>
<gene>
    <name evidence="1" type="ORF">HNQ65_002425</name>
</gene>
<dbReference type="Gene3D" id="3.40.50.1000">
    <property type="entry name" value="HAD superfamily/HAD-like"/>
    <property type="match status" value="1"/>
</dbReference>
<dbReference type="Pfam" id="PF00702">
    <property type="entry name" value="Hydrolase"/>
    <property type="match status" value="1"/>
</dbReference>
<dbReference type="SUPFAM" id="SSF56784">
    <property type="entry name" value="HAD-like"/>
    <property type="match status" value="1"/>
</dbReference>
<dbReference type="GO" id="GO:0050308">
    <property type="term" value="F:sugar-phosphatase activity"/>
    <property type="evidence" value="ECO:0007669"/>
    <property type="project" value="TreeGrafter"/>
</dbReference>
<dbReference type="PANTHER" id="PTHR43481:SF4">
    <property type="entry name" value="GLYCEROL-1-PHOSPHATE PHOSPHOHYDROLASE 1-RELATED"/>
    <property type="match status" value="1"/>
</dbReference>
<dbReference type="InterPro" id="IPR023214">
    <property type="entry name" value="HAD_sf"/>
</dbReference>
<dbReference type="EMBL" id="JACHIG010000004">
    <property type="protein sequence ID" value="MBB5032843.1"/>
    <property type="molecule type" value="Genomic_DNA"/>
</dbReference>
<dbReference type="InterPro" id="IPR006439">
    <property type="entry name" value="HAD-SF_hydro_IA"/>
</dbReference>
<dbReference type="RefSeq" id="WP_184339753.1">
    <property type="nucleotide sequence ID" value="NZ_JACHIG010000004.1"/>
</dbReference>
<dbReference type="InterPro" id="IPR051806">
    <property type="entry name" value="HAD-like_SPP"/>
</dbReference>
<dbReference type="PANTHER" id="PTHR43481">
    <property type="entry name" value="FRUCTOSE-1-PHOSPHATE PHOSPHATASE"/>
    <property type="match status" value="1"/>
</dbReference>
<dbReference type="SFLD" id="SFLDG01135">
    <property type="entry name" value="C1.5.6:_HAD__Beta-PGM__Phospha"/>
    <property type="match status" value="1"/>
</dbReference>
<name>A0A7W7YAX8_9BACT</name>
<dbReference type="NCBIfam" id="TIGR01549">
    <property type="entry name" value="HAD-SF-IA-v1"/>
    <property type="match status" value="1"/>
</dbReference>
<sequence length="220" mass="24508">MPPPIRAVIFDFDGLIVDTESTGYHTWREIFSQHGHELPVERYAQAVGTDFLTGAYDPKRDLEQLTGRDFDWAAIEIERKIREGELRKHLHLLPGVADRLQEADALGLRIAIASSSPRVWIDSWMDQLGLHDHFHHISTVDDTGKVKPDPSLFLHAAEKLGVAPEEAVIFEDSLNGLRAAMAAGIRCIVAPGPMTRHLDFTGAWKRVDSLADVSLKALMS</sequence>
<dbReference type="Gene3D" id="1.10.150.240">
    <property type="entry name" value="Putative phosphatase, domain 2"/>
    <property type="match status" value="1"/>
</dbReference>
<dbReference type="SFLD" id="SFLDG01129">
    <property type="entry name" value="C1.5:_HAD__Beta-PGM__Phosphata"/>
    <property type="match status" value="1"/>
</dbReference>
<comment type="caution">
    <text evidence="1">The sequence shown here is derived from an EMBL/GenBank/DDBJ whole genome shotgun (WGS) entry which is preliminary data.</text>
</comment>
<dbReference type="Proteomes" id="UP000590740">
    <property type="component" value="Unassembled WGS sequence"/>
</dbReference>
<evidence type="ECO:0000313" key="2">
    <source>
        <dbReference type="Proteomes" id="UP000590740"/>
    </source>
</evidence>
<dbReference type="CDD" id="cd16423">
    <property type="entry name" value="HAD_BPGM-like"/>
    <property type="match status" value="1"/>
</dbReference>
<dbReference type="AlphaFoldDB" id="A0A7W7YAX8"/>
<proteinExistence type="predicted"/>
<accession>A0A7W7YAX8</accession>
<dbReference type="SFLD" id="SFLDS00003">
    <property type="entry name" value="Haloacid_Dehalogenase"/>
    <property type="match status" value="1"/>
</dbReference>
<organism evidence="1 2">
    <name type="scientific">Prosthecobacter vanneervenii</name>
    <dbReference type="NCBI Taxonomy" id="48466"/>
    <lineage>
        <taxon>Bacteria</taxon>
        <taxon>Pseudomonadati</taxon>
        <taxon>Verrucomicrobiota</taxon>
        <taxon>Verrucomicrobiia</taxon>
        <taxon>Verrucomicrobiales</taxon>
        <taxon>Verrucomicrobiaceae</taxon>
        <taxon>Prosthecobacter</taxon>
    </lineage>
</organism>
<keyword evidence="2" id="KW-1185">Reference proteome</keyword>
<dbReference type="InterPro" id="IPR036412">
    <property type="entry name" value="HAD-like_sf"/>
</dbReference>
<dbReference type="NCBIfam" id="TIGR01509">
    <property type="entry name" value="HAD-SF-IA-v3"/>
    <property type="match status" value="1"/>
</dbReference>
<dbReference type="InterPro" id="IPR023198">
    <property type="entry name" value="PGP-like_dom2"/>
</dbReference>
<evidence type="ECO:0000313" key="1">
    <source>
        <dbReference type="EMBL" id="MBB5032843.1"/>
    </source>
</evidence>